<proteinExistence type="predicted"/>
<feature type="compositionally biased region" description="Polar residues" evidence="1">
    <location>
        <begin position="1"/>
        <end position="25"/>
    </location>
</feature>
<gene>
    <name evidence="2" type="ORF">E2C01_051593</name>
</gene>
<dbReference type="EMBL" id="VSRR010014922">
    <property type="protein sequence ID" value="MPC57608.1"/>
    <property type="molecule type" value="Genomic_DNA"/>
</dbReference>
<keyword evidence="3" id="KW-1185">Reference proteome</keyword>
<comment type="caution">
    <text evidence="2">The sequence shown here is derived from an EMBL/GenBank/DDBJ whole genome shotgun (WGS) entry which is preliminary data.</text>
</comment>
<evidence type="ECO:0000313" key="2">
    <source>
        <dbReference type="EMBL" id="MPC57608.1"/>
    </source>
</evidence>
<evidence type="ECO:0000256" key="1">
    <source>
        <dbReference type="SAM" id="MobiDB-lite"/>
    </source>
</evidence>
<accession>A0A5B7GKR1</accession>
<feature type="region of interest" description="Disordered" evidence="1">
    <location>
        <begin position="1"/>
        <end position="29"/>
    </location>
</feature>
<evidence type="ECO:0000313" key="3">
    <source>
        <dbReference type="Proteomes" id="UP000324222"/>
    </source>
</evidence>
<reference evidence="2 3" key="1">
    <citation type="submission" date="2019-05" db="EMBL/GenBank/DDBJ databases">
        <title>Another draft genome of Portunus trituberculatus and its Hox gene families provides insights of decapod evolution.</title>
        <authorList>
            <person name="Jeong J.-H."/>
            <person name="Song I."/>
            <person name="Kim S."/>
            <person name="Choi T."/>
            <person name="Kim D."/>
            <person name="Ryu S."/>
            <person name="Kim W."/>
        </authorList>
    </citation>
    <scope>NUCLEOTIDE SEQUENCE [LARGE SCALE GENOMIC DNA]</scope>
    <source>
        <tissue evidence="2">Muscle</tissue>
    </source>
</reference>
<sequence>MATPSQASESSSEAGTRNVPRSDSSPGGDPKCLHTSRDFFFNNFCNIRVGCCIYVHNDLTSSRTHALISSEFFTIWLRLNSQSLKLRFLMPLRLDLALRQA</sequence>
<organism evidence="2 3">
    <name type="scientific">Portunus trituberculatus</name>
    <name type="common">Swimming crab</name>
    <name type="synonym">Neptunus trituberculatus</name>
    <dbReference type="NCBI Taxonomy" id="210409"/>
    <lineage>
        <taxon>Eukaryota</taxon>
        <taxon>Metazoa</taxon>
        <taxon>Ecdysozoa</taxon>
        <taxon>Arthropoda</taxon>
        <taxon>Crustacea</taxon>
        <taxon>Multicrustacea</taxon>
        <taxon>Malacostraca</taxon>
        <taxon>Eumalacostraca</taxon>
        <taxon>Eucarida</taxon>
        <taxon>Decapoda</taxon>
        <taxon>Pleocyemata</taxon>
        <taxon>Brachyura</taxon>
        <taxon>Eubrachyura</taxon>
        <taxon>Portunoidea</taxon>
        <taxon>Portunidae</taxon>
        <taxon>Portuninae</taxon>
        <taxon>Portunus</taxon>
    </lineage>
</organism>
<protein>
    <submittedName>
        <fullName evidence="2">Uncharacterized protein</fullName>
    </submittedName>
</protein>
<dbReference type="AlphaFoldDB" id="A0A5B7GKR1"/>
<dbReference type="Proteomes" id="UP000324222">
    <property type="component" value="Unassembled WGS sequence"/>
</dbReference>
<name>A0A5B7GKR1_PORTR</name>